<evidence type="ECO:0000256" key="4">
    <source>
        <dbReference type="ARBA" id="ARBA00022827"/>
    </source>
</evidence>
<dbReference type="GO" id="GO:0050660">
    <property type="term" value="F:flavin adenine dinucleotide binding"/>
    <property type="evidence" value="ECO:0007669"/>
    <property type="project" value="InterPro"/>
</dbReference>
<dbReference type="SUPFAM" id="SSF56645">
    <property type="entry name" value="Acyl-CoA dehydrogenase NM domain-like"/>
    <property type="match status" value="1"/>
</dbReference>
<dbReference type="Gene3D" id="1.20.140.10">
    <property type="entry name" value="Butyryl-CoA Dehydrogenase, subunit A, domain 3"/>
    <property type="match status" value="1"/>
</dbReference>
<evidence type="ECO:0000256" key="5">
    <source>
        <dbReference type="ARBA" id="ARBA00023002"/>
    </source>
</evidence>
<dbReference type="GO" id="GO:0003995">
    <property type="term" value="F:acyl-CoA dehydrogenase activity"/>
    <property type="evidence" value="ECO:0007669"/>
    <property type="project" value="TreeGrafter"/>
</dbReference>
<dbReference type="CDD" id="cd00567">
    <property type="entry name" value="ACAD"/>
    <property type="match status" value="1"/>
</dbReference>
<dbReference type="InterPro" id="IPR046373">
    <property type="entry name" value="Acyl-CoA_Oxase/DH_mid-dom_sf"/>
</dbReference>
<gene>
    <name evidence="8" type="ORF">FJZ47_19130</name>
</gene>
<dbReference type="InterPro" id="IPR009075">
    <property type="entry name" value="AcylCo_DH/oxidase_C"/>
</dbReference>
<name>A0A937W2S5_UNCTE</name>
<dbReference type="PANTHER" id="PTHR43884">
    <property type="entry name" value="ACYL-COA DEHYDROGENASE"/>
    <property type="match status" value="1"/>
</dbReference>
<organism evidence="8 9">
    <name type="scientific">Tectimicrobiota bacterium</name>
    <dbReference type="NCBI Taxonomy" id="2528274"/>
    <lineage>
        <taxon>Bacteria</taxon>
        <taxon>Pseudomonadati</taxon>
        <taxon>Nitrospinota/Tectimicrobiota group</taxon>
        <taxon>Candidatus Tectimicrobiota</taxon>
    </lineage>
</organism>
<feature type="domain" description="Acyl-CoA dehydrogenase/oxidase N-terminal" evidence="7">
    <location>
        <begin position="6"/>
        <end position="118"/>
    </location>
</feature>
<dbReference type="Gene3D" id="2.40.110.10">
    <property type="entry name" value="Butyryl-CoA Dehydrogenase, subunit A, domain 2"/>
    <property type="match status" value="1"/>
</dbReference>
<dbReference type="InterPro" id="IPR037069">
    <property type="entry name" value="AcylCoA_DH/ox_N_sf"/>
</dbReference>
<comment type="similarity">
    <text evidence="2">Belongs to the acyl-CoA dehydrogenase family.</text>
</comment>
<dbReference type="Pfam" id="PF02771">
    <property type="entry name" value="Acyl-CoA_dh_N"/>
    <property type="match status" value="1"/>
</dbReference>
<dbReference type="Pfam" id="PF00441">
    <property type="entry name" value="Acyl-CoA_dh_1"/>
    <property type="match status" value="1"/>
</dbReference>
<accession>A0A937W2S5</accession>
<proteinExistence type="inferred from homology"/>
<dbReference type="EMBL" id="VGLS01000717">
    <property type="protein sequence ID" value="MBM3225889.1"/>
    <property type="molecule type" value="Genomic_DNA"/>
</dbReference>
<evidence type="ECO:0000259" key="7">
    <source>
        <dbReference type="Pfam" id="PF02771"/>
    </source>
</evidence>
<evidence type="ECO:0000259" key="6">
    <source>
        <dbReference type="Pfam" id="PF00441"/>
    </source>
</evidence>
<dbReference type="InterPro" id="IPR013786">
    <property type="entry name" value="AcylCoA_DH/ox_N"/>
</dbReference>
<keyword evidence="4" id="KW-0274">FAD</keyword>
<protein>
    <submittedName>
        <fullName evidence="8">Acyl-CoA dehydrogenase</fullName>
    </submittedName>
</protein>
<dbReference type="InterPro" id="IPR036250">
    <property type="entry name" value="AcylCo_DH-like_C"/>
</dbReference>
<dbReference type="SUPFAM" id="SSF47203">
    <property type="entry name" value="Acyl-CoA dehydrogenase C-terminal domain-like"/>
    <property type="match status" value="1"/>
</dbReference>
<keyword evidence="5" id="KW-0560">Oxidoreductase</keyword>
<dbReference type="Proteomes" id="UP000712673">
    <property type="component" value="Unassembled WGS sequence"/>
</dbReference>
<dbReference type="InterPro" id="IPR009100">
    <property type="entry name" value="AcylCoA_DH/oxidase_NM_dom_sf"/>
</dbReference>
<comment type="caution">
    <text evidence="8">The sequence shown here is derived from an EMBL/GenBank/DDBJ whole genome shotgun (WGS) entry which is preliminary data.</text>
</comment>
<dbReference type="AlphaFoldDB" id="A0A937W2S5"/>
<reference evidence="8" key="1">
    <citation type="submission" date="2019-03" db="EMBL/GenBank/DDBJ databases">
        <title>Lake Tanganyika Metagenome-Assembled Genomes (MAGs).</title>
        <authorList>
            <person name="Tran P."/>
        </authorList>
    </citation>
    <scope>NUCLEOTIDE SEQUENCE</scope>
    <source>
        <strain evidence="8">K_DeepCast_65m_m2_066</strain>
    </source>
</reference>
<evidence type="ECO:0000313" key="9">
    <source>
        <dbReference type="Proteomes" id="UP000712673"/>
    </source>
</evidence>
<evidence type="ECO:0000256" key="2">
    <source>
        <dbReference type="ARBA" id="ARBA00009347"/>
    </source>
</evidence>
<evidence type="ECO:0000256" key="3">
    <source>
        <dbReference type="ARBA" id="ARBA00022630"/>
    </source>
</evidence>
<dbReference type="Gene3D" id="1.10.540.10">
    <property type="entry name" value="Acyl-CoA dehydrogenase/oxidase, N-terminal domain"/>
    <property type="match status" value="1"/>
</dbReference>
<dbReference type="PANTHER" id="PTHR43884:SF20">
    <property type="entry name" value="ACYL-COA DEHYDROGENASE FADE28"/>
    <property type="match status" value="1"/>
</dbReference>
<evidence type="ECO:0000313" key="8">
    <source>
        <dbReference type="EMBL" id="MBM3225889.1"/>
    </source>
</evidence>
<evidence type="ECO:0000256" key="1">
    <source>
        <dbReference type="ARBA" id="ARBA00001974"/>
    </source>
</evidence>
<comment type="cofactor">
    <cofactor evidence="1">
        <name>FAD</name>
        <dbReference type="ChEBI" id="CHEBI:57692"/>
    </cofactor>
</comment>
<feature type="domain" description="Acyl-CoA dehydrogenase/oxidase C-terminal" evidence="6">
    <location>
        <begin position="221"/>
        <end position="366"/>
    </location>
</feature>
<keyword evidence="3" id="KW-0285">Flavoprotein</keyword>
<sequence>MDFRLTDTQELLTHTARSLFQQHCPTTLVQQLALDARGFPDDLWRQCAALGWPGLLVPAALDGSDGTLLDVVLLVEEMGRACFPGPYIQSAVVATSLVLMLGSPAQQALLLPGMARGERLATLALTEESADFTPEAITMQADVGGMLQGSKLFVKDAHVADWLFVVVRGNGGFNVVRVARDQAGVTLWPLEVMSGEKLFEVAFDHVQVSAEALIGSPGMSWEALTPVLQRGALARSAEMVGCAQYVLDTCVAYAKVREQSGRPIGAFQAIQHHCADLLRNVEGSRYILYNAAWRMQTGLACAADVAMAKAHISEACLAVARKGHQILGAISYCEEHPLHIFHKRIQAAGLDFGAPSMHLETVAQAIGLVPLR</sequence>